<dbReference type="EMBL" id="SBKO01000002">
    <property type="protein sequence ID" value="RXR19256.1"/>
    <property type="molecule type" value="Genomic_DNA"/>
</dbReference>
<keyword evidence="1" id="KW-0812">Transmembrane</keyword>
<keyword evidence="1" id="KW-0472">Membrane</keyword>
<accession>A0A4Q1K5Z8</accession>
<dbReference type="AlphaFoldDB" id="A0A4Q1K5Z8"/>
<feature type="transmembrane region" description="Helical" evidence="1">
    <location>
        <begin position="114"/>
        <end position="136"/>
    </location>
</feature>
<gene>
    <name evidence="2" type="ORF">EQG63_07370</name>
</gene>
<evidence type="ECO:0000313" key="2">
    <source>
        <dbReference type="EMBL" id="RXR19256.1"/>
    </source>
</evidence>
<evidence type="ECO:0008006" key="4">
    <source>
        <dbReference type="Google" id="ProtNLM"/>
    </source>
</evidence>
<feature type="transmembrane region" description="Helical" evidence="1">
    <location>
        <begin position="79"/>
        <end position="102"/>
    </location>
</feature>
<organism evidence="2 3">
    <name type="scientific">Flavobacterium amnicola</name>
    <dbReference type="NCBI Taxonomy" id="2506422"/>
    <lineage>
        <taxon>Bacteria</taxon>
        <taxon>Pseudomonadati</taxon>
        <taxon>Bacteroidota</taxon>
        <taxon>Flavobacteriia</taxon>
        <taxon>Flavobacteriales</taxon>
        <taxon>Flavobacteriaceae</taxon>
        <taxon>Flavobacterium</taxon>
    </lineage>
</organism>
<dbReference type="Proteomes" id="UP000290283">
    <property type="component" value="Unassembled WGS sequence"/>
</dbReference>
<dbReference type="RefSeq" id="WP_129435714.1">
    <property type="nucleotide sequence ID" value="NZ_SBKO01000002.1"/>
</dbReference>
<evidence type="ECO:0000256" key="1">
    <source>
        <dbReference type="SAM" id="Phobius"/>
    </source>
</evidence>
<feature type="transmembrane region" description="Helical" evidence="1">
    <location>
        <begin position="199"/>
        <end position="221"/>
    </location>
</feature>
<keyword evidence="3" id="KW-1185">Reference proteome</keyword>
<dbReference type="OrthoDB" id="1360785at2"/>
<feature type="transmembrane region" description="Helical" evidence="1">
    <location>
        <begin position="53"/>
        <end position="73"/>
    </location>
</feature>
<protein>
    <recommendedName>
        <fullName evidence="4">YhhN-like protein</fullName>
    </recommendedName>
</protein>
<proteinExistence type="predicted"/>
<feature type="transmembrane region" description="Helical" evidence="1">
    <location>
        <begin position="171"/>
        <end position="193"/>
    </location>
</feature>
<feature type="transmembrane region" description="Helical" evidence="1">
    <location>
        <begin position="142"/>
        <end position="164"/>
    </location>
</feature>
<evidence type="ECO:0000313" key="3">
    <source>
        <dbReference type="Proteomes" id="UP000290283"/>
    </source>
</evidence>
<comment type="caution">
    <text evidence="2">The sequence shown here is derived from an EMBL/GenBank/DDBJ whole genome shotgun (WGS) entry which is preliminary data.</text>
</comment>
<keyword evidence="1" id="KW-1133">Transmembrane helix</keyword>
<name>A0A4Q1K5Z8_9FLAO</name>
<reference evidence="3" key="1">
    <citation type="submission" date="2019-01" db="EMBL/GenBank/DDBJ databases">
        <title>Cytophagaceae bacterium strain CAR-16.</title>
        <authorList>
            <person name="Chen W.-M."/>
        </authorList>
    </citation>
    <scope>NUCLEOTIDE SEQUENCE [LARGE SCALE GENOMIC DNA]</scope>
    <source>
        <strain evidence="3">LLJ-11</strain>
    </source>
</reference>
<sequence length="231" mass="27261">MKLLTPAFILYIISGITFTISSLMGYENVIFVSKPMIASSIIFHYINEVKYKVNYWHLLFLFSYFLSGVLNLFEDNQTLVYVLSFNMLSYSILLSFIVKKMFSINYRSIDNVNLLYIILTIIFLITLAYLSLGLIFTKENQMYFYFVLYAIILTSLVISSTVLYTLKHSNAIVYLLLAAFCYLICDLFYIIYYYYYDFIFFRLLSILSSVLSYYFVVNYFLKSNETIEVVE</sequence>